<name>A0A7D3XK81_9BACT</name>
<keyword evidence="2" id="KW-1185">Reference proteome</keyword>
<evidence type="ECO:0000313" key="2">
    <source>
        <dbReference type="Proteomes" id="UP000500961"/>
    </source>
</evidence>
<sequence>MTLNKMISKDFIKSFILFIFFTFPFLNGANAQNITKIVRIVSGGTVSFNFKSLTEYTSGKILSNWSRLSIQYRDTSNTGGDGTSIGWRILVRSGSATIQSDGAAPDLPLSTIQIKPTTSIPGTIVNNITLSAADQIIVEGVDPGALEVTGEIYLTYECGTITPLIRQQPDYYFVDLIFTLVEINP</sequence>
<evidence type="ECO:0008006" key="3">
    <source>
        <dbReference type="Google" id="ProtNLM"/>
    </source>
</evidence>
<dbReference type="AlphaFoldDB" id="A0A7D3XK81"/>
<accession>A0A7D3XK81</accession>
<evidence type="ECO:0000313" key="1">
    <source>
        <dbReference type="EMBL" id="QKG79590.1"/>
    </source>
</evidence>
<gene>
    <name evidence="1" type="ORF">FHG85_04710</name>
</gene>
<protein>
    <recommendedName>
        <fullName evidence="3">DUF4402 domain-containing protein</fullName>
    </recommendedName>
</protein>
<dbReference type="KEGG" id="ttz:FHG85_04710"/>
<dbReference type="RefSeq" id="WP_173073471.1">
    <property type="nucleotide sequence ID" value="NZ_CP041345.1"/>
</dbReference>
<reference evidence="1 2" key="1">
    <citation type="submission" date="2019-07" db="EMBL/GenBank/DDBJ databases">
        <title>Thalassofilum flectens gen. nov., sp. nov., a novel moderate thermophilic anaerobe from a shallow sea hot spring in Kunashir Island (Russia), representing a new family in the order Bacteroidales, and proposal of Thalassofilacea fam. nov.</title>
        <authorList>
            <person name="Kochetkova T.V."/>
            <person name="Podosokorskaya O.A."/>
            <person name="Novikov A."/>
            <person name="Elcheninov A.G."/>
            <person name="Toshchakov S.V."/>
            <person name="Kublanov I.V."/>
        </authorList>
    </citation>
    <scope>NUCLEOTIDE SEQUENCE [LARGE SCALE GENOMIC DNA]</scope>
    <source>
        <strain evidence="1 2">38-H</strain>
    </source>
</reference>
<dbReference type="Proteomes" id="UP000500961">
    <property type="component" value="Chromosome"/>
</dbReference>
<proteinExistence type="predicted"/>
<organism evidence="1 2">
    <name type="scientific">Tenuifilum thalassicum</name>
    <dbReference type="NCBI Taxonomy" id="2590900"/>
    <lineage>
        <taxon>Bacteria</taxon>
        <taxon>Pseudomonadati</taxon>
        <taxon>Bacteroidota</taxon>
        <taxon>Bacteroidia</taxon>
        <taxon>Bacteroidales</taxon>
        <taxon>Tenuifilaceae</taxon>
        <taxon>Tenuifilum</taxon>
    </lineage>
</organism>
<dbReference type="EMBL" id="CP041345">
    <property type="protein sequence ID" value="QKG79590.1"/>
    <property type="molecule type" value="Genomic_DNA"/>
</dbReference>